<dbReference type="PANTHER" id="PTHR33744">
    <property type="entry name" value="CARBOHYDRATE DIACID REGULATOR"/>
    <property type="match status" value="1"/>
</dbReference>
<reference evidence="4 5" key="1">
    <citation type="submission" date="2020-02" db="EMBL/GenBank/DDBJ databases">
        <authorList>
            <person name="Li X.-J."/>
            <person name="Feng X.-M."/>
        </authorList>
    </citation>
    <scope>NUCLEOTIDE SEQUENCE [LARGE SCALE GENOMIC DNA]</scope>
    <source>
        <strain evidence="4 5">CGMCC 4.7225</strain>
    </source>
</reference>
<comment type="caution">
    <text evidence="4">The sequence shown here is derived from an EMBL/GenBank/DDBJ whole genome shotgun (WGS) entry which is preliminary data.</text>
</comment>
<dbReference type="AlphaFoldDB" id="A0A6N9YNK1"/>
<evidence type="ECO:0000259" key="3">
    <source>
        <dbReference type="Pfam" id="PF17853"/>
    </source>
</evidence>
<dbReference type="PANTHER" id="PTHR33744:SF17">
    <property type="entry name" value="CONSERVED PROTEIN"/>
    <property type="match status" value="1"/>
</dbReference>
<dbReference type="Proteomes" id="UP000469185">
    <property type="component" value="Unassembled WGS sequence"/>
</dbReference>
<dbReference type="EMBL" id="JAAGOB010000007">
    <property type="protein sequence ID" value="NED96527.1"/>
    <property type="molecule type" value="Genomic_DNA"/>
</dbReference>
<evidence type="ECO:0000313" key="5">
    <source>
        <dbReference type="Proteomes" id="UP000469185"/>
    </source>
</evidence>
<dbReference type="InterPro" id="IPR025736">
    <property type="entry name" value="PucR_C-HTH_dom"/>
</dbReference>
<dbReference type="InterPro" id="IPR051448">
    <property type="entry name" value="CdaR-like_regulators"/>
</dbReference>
<dbReference type="RefSeq" id="WP_163819311.1">
    <property type="nucleotide sequence ID" value="NZ_JAAGOB010000007.1"/>
</dbReference>
<evidence type="ECO:0000256" key="1">
    <source>
        <dbReference type="ARBA" id="ARBA00006754"/>
    </source>
</evidence>
<dbReference type="Pfam" id="PF17853">
    <property type="entry name" value="GGDEF_2"/>
    <property type="match status" value="1"/>
</dbReference>
<dbReference type="Pfam" id="PF13556">
    <property type="entry name" value="HTH_30"/>
    <property type="match status" value="1"/>
</dbReference>
<keyword evidence="5" id="KW-1185">Reference proteome</keyword>
<protein>
    <submittedName>
        <fullName evidence="4">PucR family transcriptional regulator</fullName>
    </submittedName>
</protein>
<dbReference type="Gene3D" id="1.10.10.2840">
    <property type="entry name" value="PucR C-terminal helix-turn-helix domain"/>
    <property type="match status" value="1"/>
</dbReference>
<gene>
    <name evidence="4" type="ORF">G1H11_14550</name>
</gene>
<feature type="domain" description="PucR C-terminal helix-turn-helix" evidence="2">
    <location>
        <begin position="319"/>
        <end position="376"/>
    </location>
</feature>
<dbReference type="InterPro" id="IPR042070">
    <property type="entry name" value="PucR_C-HTH_sf"/>
</dbReference>
<name>A0A6N9YNK1_9ACTN</name>
<comment type="similarity">
    <text evidence="1">Belongs to the CdaR family.</text>
</comment>
<proteinExistence type="inferred from homology"/>
<organism evidence="4 5">
    <name type="scientific">Phytoactinopolyspora alkaliphila</name>
    <dbReference type="NCBI Taxonomy" id="1783498"/>
    <lineage>
        <taxon>Bacteria</taxon>
        <taxon>Bacillati</taxon>
        <taxon>Actinomycetota</taxon>
        <taxon>Actinomycetes</taxon>
        <taxon>Jiangellales</taxon>
        <taxon>Jiangellaceae</taxon>
        <taxon>Phytoactinopolyspora</taxon>
    </lineage>
</organism>
<feature type="domain" description="CdaR GGDEF-like" evidence="3">
    <location>
        <begin position="191"/>
        <end position="269"/>
    </location>
</feature>
<evidence type="ECO:0000259" key="2">
    <source>
        <dbReference type="Pfam" id="PF13556"/>
    </source>
</evidence>
<evidence type="ECO:0000313" key="4">
    <source>
        <dbReference type="EMBL" id="NED96527.1"/>
    </source>
</evidence>
<sequence>MRPELQDIVDTVSTVLARPATLEDRDFNLVAFCSHGDGIDDVRAQSILRRRCSPEATSWLEQFGIAGTDLPVRTPSSPELGLLSRLCLPARWRGVTYGYLWLLDDDHRIDDADVPAAAALATRAGALMAQQARAREEIGFKVRDLVTADPRTAEDVADELGELSNVARRMPVAAVHVRATTPSAEPAPLNLWSLPRSVLAGAWDAGTTLLVPVSGDDVAAEEVAHRARTAYAEHAGPAAHELVVGVGGARPDLAQAGESWREARLAARVGAVVPALRPVASWPTLGIYRMLACGSRTELAEALMEPAVLRLVEHPDPELRKTVETYLEYGGDVQRTAATLNVHRQTVYYRLRRIEQLTGMDLSGGDGRLRLHLGLRMAPLLLTS</sequence>
<dbReference type="InterPro" id="IPR041522">
    <property type="entry name" value="CdaR_GGDEF"/>
</dbReference>
<accession>A0A6N9YNK1</accession>